<accession>A0A5J5C0H2</accession>
<evidence type="ECO:0000313" key="3">
    <source>
        <dbReference type="Proteomes" id="UP000325577"/>
    </source>
</evidence>
<dbReference type="Proteomes" id="UP000325577">
    <property type="component" value="Linkage Group LG1"/>
</dbReference>
<keyword evidence="3" id="KW-1185">Reference proteome</keyword>
<dbReference type="InterPro" id="IPR057939">
    <property type="entry name" value="TRF2_HOY1_PH"/>
</dbReference>
<dbReference type="OrthoDB" id="6159439at2759"/>
<gene>
    <name evidence="2" type="ORF">F0562_003719</name>
</gene>
<evidence type="ECO:0000313" key="2">
    <source>
        <dbReference type="EMBL" id="KAA8547417.1"/>
    </source>
</evidence>
<dbReference type="PANTHER" id="PTHR33494:SF5">
    <property type="entry name" value="F10A16.6 PROTEIN"/>
    <property type="match status" value="1"/>
</dbReference>
<dbReference type="AlphaFoldDB" id="A0A5J5C0H2"/>
<dbReference type="Pfam" id="PF24818">
    <property type="entry name" value="PH_TRF2_HOY1"/>
    <property type="match status" value="1"/>
</dbReference>
<evidence type="ECO:0000259" key="1">
    <source>
        <dbReference type="Pfam" id="PF24818"/>
    </source>
</evidence>
<reference evidence="2 3" key="1">
    <citation type="submission" date="2019-09" db="EMBL/GenBank/DDBJ databases">
        <title>A chromosome-level genome assembly of the Chinese tupelo Nyssa sinensis.</title>
        <authorList>
            <person name="Yang X."/>
            <person name="Kang M."/>
            <person name="Yang Y."/>
            <person name="Xiong H."/>
            <person name="Wang M."/>
            <person name="Zhang Z."/>
            <person name="Wang Z."/>
            <person name="Wu H."/>
            <person name="Ma T."/>
            <person name="Liu J."/>
            <person name="Xi Z."/>
        </authorList>
    </citation>
    <scope>NUCLEOTIDE SEQUENCE [LARGE SCALE GENOMIC DNA]</scope>
    <source>
        <strain evidence="2">J267</strain>
        <tissue evidence="2">Leaf</tissue>
    </source>
</reference>
<name>A0A5J5C0H2_9ASTE</name>
<feature type="domain" description="TRF2/HOY1 PH-like" evidence="1">
    <location>
        <begin position="44"/>
        <end position="120"/>
    </location>
</feature>
<proteinExistence type="predicted"/>
<protein>
    <recommendedName>
        <fullName evidence="1">TRF2/HOY1 PH-like domain-containing protein</fullName>
    </recommendedName>
</protein>
<sequence length="120" mass="13845">MKEFVVAKKLKKNIVNTSTDTWNCEAKMKFWVDGSYFPSGQCSNSKHEGDLITKCYYGKRKLVWEVLKGALKSKIEIQWSAILAIRAITVDDEPGILEIELNQPPLFYRETNPQPRKHTL</sequence>
<dbReference type="PANTHER" id="PTHR33494">
    <property type="entry name" value="OS02G0793800 PROTEIN"/>
    <property type="match status" value="1"/>
</dbReference>
<organism evidence="2 3">
    <name type="scientific">Nyssa sinensis</name>
    <dbReference type="NCBI Taxonomy" id="561372"/>
    <lineage>
        <taxon>Eukaryota</taxon>
        <taxon>Viridiplantae</taxon>
        <taxon>Streptophyta</taxon>
        <taxon>Embryophyta</taxon>
        <taxon>Tracheophyta</taxon>
        <taxon>Spermatophyta</taxon>
        <taxon>Magnoliopsida</taxon>
        <taxon>eudicotyledons</taxon>
        <taxon>Gunneridae</taxon>
        <taxon>Pentapetalae</taxon>
        <taxon>asterids</taxon>
        <taxon>Cornales</taxon>
        <taxon>Nyssaceae</taxon>
        <taxon>Nyssa</taxon>
    </lineage>
</organism>
<dbReference type="EMBL" id="CM018032">
    <property type="protein sequence ID" value="KAA8547417.1"/>
    <property type="molecule type" value="Genomic_DNA"/>
</dbReference>